<dbReference type="RefSeq" id="XP_014145878.1">
    <property type="nucleotide sequence ID" value="XM_014290403.1"/>
</dbReference>
<feature type="compositionally biased region" description="Polar residues" evidence="1">
    <location>
        <begin position="351"/>
        <end position="367"/>
    </location>
</feature>
<feature type="region of interest" description="Disordered" evidence="1">
    <location>
        <begin position="195"/>
        <end position="216"/>
    </location>
</feature>
<dbReference type="Proteomes" id="UP000054560">
    <property type="component" value="Unassembled WGS sequence"/>
</dbReference>
<feature type="compositionally biased region" description="Polar residues" evidence="1">
    <location>
        <begin position="7"/>
        <end position="17"/>
    </location>
</feature>
<organism evidence="2 3">
    <name type="scientific">Sphaeroforma arctica JP610</name>
    <dbReference type="NCBI Taxonomy" id="667725"/>
    <lineage>
        <taxon>Eukaryota</taxon>
        <taxon>Ichthyosporea</taxon>
        <taxon>Ichthyophonida</taxon>
        <taxon>Sphaeroforma</taxon>
    </lineage>
</organism>
<keyword evidence="3" id="KW-1185">Reference proteome</keyword>
<protein>
    <submittedName>
        <fullName evidence="2">Uncharacterized protein</fullName>
    </submittedName>
</protein>
<accession>A0A0L0F5U1</accession>
<proteinExistence type="predicted"/>
<sequence length="522" mass="56276">MSCFHLPQTTREATETQSRSDTADTTKDTRTDGKGTEDARTGGPEAGVVVHPTKGPGSNIATVPTNHHTSRSTEPTTTAERAETMSGMEHKPSDSTDTAGAQFLIRSFLLELASIEHIPLDDINSHTTSAQAPATGTLEEQFEPDYYKPAKVRERNTPKENRPRLRPFLIHEVRQAALQCLSVCLLTEDAKDTPPTDGITAATQQPPHAQENTPTNGRRYERLRGWCPYTTAHDTTTARAYETLLSAYVWRVVPAVHGCMRGSGPHPTRHAGITQYPGTNPGAPHTSTDRAVASTGFQDNYCPPLVADDMSARSLTVVLETLMALAGSSVVRCHGNHTAGPGPGGHKGTAATISSNTPATAAPNSQEKGPLTPPPQPPQPPVCLYACGLTALRHPLTTADTHTLHLRALQYLSTCVCLYHHTAARAHSEVSGVSVSMSLSSDHRRSVWVYRGRAGADPGETGGSDWSTCACNCVLQTIYRLVQALMEYERVLTMDGSLPFPDDIAHTTHGTDAEENERQAQY</sequence>
<reference evidence="2 3" key="1">
    <citation type="submission" date="2011-02" db="EMBL/GenBank/DDBJ databases">
        <title>The Genome Sequence of Sphaeroforma arctica JP610.</title>
        <authorList>
            <consortium name="The Broad Institute Genome Sequencing Platform"/>
            <person name="Russ C."/>
            <person name="Cuomo C."/>
            <person name="Young S.K."/>
            <person name="Zeng Q."/>
            <person name="Gargeya S."/>
            <person name="Alvarado L."/>
            <person name="Berlin A."/>
            <person name="Chapman S.B."/>
            <person name="Chen Z."/>
            <person name="Freedman E."/>
            <person name="Gellesch M."/>
            <person name="Goldberg J."/>
            <person name="Griggs A."/>
            <person name="Gujja S."/>
            <person name="Heilman E."/>
            <person name="Heiman D."/>
            <person name="Howarth C."/>
            <person name="Mehta T."/>
            <person name="Neiman D."/>
            <person name="Pearson M."/>
            <person name="Roberts A."/>
            <person name="Saif S."/>
            <person name="Shea T."/>
            <person name="Shenoy N."/>
            <person name="Sisk P."/>
            <person name="Stolte C."/>
            <person name="Sykes S."/>
            <person name="White J."/>
            <person name="Yandava C."/>
            <person name="Burger G."/>
            <person name="Gray M.W."/>
            <person name="Holland P.W.H."/>
            <person name="King N."/>
            <person name="Lang F.B.F."/>
            <person name="Roger A.J."/>
            <person name="Ruiz-Trillo I."/>
            <person name="Haas B."/>
            <person name="Nusbaum C."/>
            <person name="Birren B."/>
        </authorList>
    </citation>
    <scope>NUCLEOTIDE SEQUENCE [LARGE SCALE GENOMIC DNA]</scope>
    <source>
        <strain evidence="2 3">JP610</strain>
    </source>
</reference>
<evidence type="ECO:0000313" key="3">
    <source>
        <dbReference type="Proteomes" id="UP000054560"/>
    </source>
</evidence>
<dbReference type="GeneID" id="25915978"/>
<dbReference type="AlphaFoldDB" id="A0A0L0F5U1"/>
<feature type="non-terminal residue" evidence="2">
    <location>
        <position position="522"/>
    </location>
</feature>
<evidence type="ECO:0000313" key="2">
    <source>
        <dbReference type="EMBL" id="KNC71976.1"/>
    </source>
</evidence>
<name>A0A0L0F5U1_9EUKA</name>
<feature type="compositionally biased region" description="Basic and acidic residues" evidence="1">
    <location>
        <begin position="80"/>
        <end position="94"/>
    </location>
</feature>
<feature type="compositionally biased region" description="Basic and acidic residues" evidence="1">
    <location>
        <begin position="21"/>
        <end position="40"/>
    </location>
</feature>
<gene>
    <name evidence="2" type="ORF">SARC_15474</name>
</gene>
<feature type="compositionally biased region" description="Polar residues" evidence="1">
    <location>
        <begin position="201"/>
        <end position="216"/>
    </location>
</feature>
<feature type="region of interest" description="Disordered" evidence="1">
    <location>
        <begin position="1"/>
        <end position="97"/>
    </location>
</feature>
<feature type="region of interest" description="Disordered" evidence="1">
    <location>
        <begin position="336"/>
        <end position="377"/>
    </location>
</feature>
<dbReference type="EMBL" id="KQ247767">
    <property type="protein sequence ID" value="KNC71976.1"/>
    <property type="molecule type" value="Genomic_DNA"/>
</dbReference>
<evidence type="ECO:0000256" key="1">
    <source>
        <dbReference type="SAM" id="MobiDB-lite"/>
    </source>
</evidence>